<dbReference type="AlphaFoldDB" id="A0A2K8Z348"/>
<dbReference type="InterPro" id="IPR014284">
    <property type="entry name" value="RNA_pol_sigma-70_dom"/>
</dbReference>
<evidence type="ECO:0000259" key="6">
    <source>
        <dbReference type="Pfam" id="PF04542"/>
    </source>
</evidence>
<keyword evidence="5" id="KW-0804">Transcription</keyword>
<sequence>MIHLSDQELVTRYLNQSDDRYLAQLYIRHRQKVYQKCYFYTGNSDDSEDFVQDIFIRLTQKLTSYKGDAKFTSWLHVVTVNYCLDQLRKKQQEQALWRNYLHDTSITNDWSDTSEESCFQASEKVFGQLTPIQRTLLLTKYGERSTIKEIAISQSLTFSAVKMRIKRARDHARTLYFKVMAEQEYWESPS</sequence>
<protein>
    <submittedName>
        <fullName evidence="8">RNA polymerase subunit sigma-24</fullName>
    </submittedName>
</protein>
<gene>
    <name evidence="8" type="ORF">CWM47_22080</name>
</gene>
<dbReference type="SUPFAM" id="SSF88946">
    <property type="entry name" value="Sigma2 domain of RNA polymerase sigma factors"/>
    <property type="match status" value="1"/>
</dbReference>
<dbReference type="InterPro" id="IPR013249">
    <property type="entry name" value="RNA_pol_sigma70_r4_t2"/>
</dbReference>
<evidence type="ECO:0000313" key="8">
    <source>
        <dbReference type="EMBL" id="AUD04293.1"/>
    </source>
</evidence>
<feature type="domain" description="RNA polymerase sigma-70 region 2" evidence="6">
    <location>
        <begin position="25"/>
        <end position="91"/>
    </location>
</feature>
<dbReference type="Pfam" id="PF04542">
    <property type="entry name" value="Sigma70_r2"/>
    <property type="match status" value="1"/>
</dbReference>
<dbReference type="InterPro" id="IPR039425">
    <property type="entry name" value="RNA_pol_sigma-70-like"/>
</dbReference>
<dbReference type="KEGG" id="spir:CWM47_22080"/>
<keyword evidence="4" id="KW-0238">DNA-binding</keyword>
<evidence type="ECO:0000256" key="3">
    <source>
        <dbReference type="ARBA" id="ARBA00023082"/>
    </source>
</evidence>
<accession>A0A2K8Z348</accession>
<evidence type="ECO:0000313" key="9">
    <source>
        <dbReference type="Proteomes" id="UP000232883"/>
    </source>
</evidence>
<dbReference type="InterPro" id="IPR013325">
    <property type="entry name" value="RNA_pol_sigma_r2"/>
</dbReference>
<dbReference type="PANTHER" id="PTHR43133:SF8">
    <property type="entry name" value="RNA POLYMERASE SIGMA FACTOR HI_1459-RELATED"/>
    <property type="match status" value="1"/>
</dbReference>
<dbReference type="Proteomes" id="UP000232883">
    <property type="component" value="Chromosome"/>
</dbReference>
<dbReference type="InterPro" id="IPR007627">
    <property type="entry name" value="RNA_pol_sigma70_r2"/>
</dbReference>
<dbReference type="GO" id="GO:0003677">
    <property type="term" value="F:DNA binding"/>
    <property type="evidence" value="ECO:0007669"/>
    <property type="project" value="UniProtKB-KW"/>
</dbReference>
<organism evidence="8 9">
    <name type="scientific">Spirosoma pollinicola</name>
    <dbReference type="NCBI Taxonomy" id="2057025"/>
    <lineage>
        <taxon>Bacteria</taxon>
        <taxon>Pseudomonadati</taxon>
        <taxon>Bacteroidota</taxon>
        <taxon>Cytophagia</taxon>
        <taxon>Cytophagales</taxon>
        <taxon>Cytophagaceae</taxon>
        <taxon>Spirosoma</taxon>
    </lineage>
</organism>
<name>A0A2K8Z348_9BACT</name>
<dbReference type="Gene3D" id="1.10.10.10">
    <property type="entry name" value="Winged helix-like DNA-binding domain superfamily/Winged helix DNA-binding domain"/>
    <property type="match status" value="1"/>
</dbReference>
<dbReference type="OrthoDB" id="1027298at2"/>
<dbReference type="SUPFAM" id="SSF88659">
    <property type="entry name" value="Sigma3 and sigma4 domains of RNA polymerase sigma factors"/>
    <property type="match status" value="1"/>
</dbReference>
<dbReference type="GO" id="GO:0006352">
    <property type="term" value="P:DNA-templated transcription initiation"/>
    <property type="evidence" value="ECO:0007669"/>
    <property type="project" value="InterPro"/>
</dbReference>
<reference evidence="8 9" key="1">
    <citation type="submission" date="2017-11" db="EMBL/GenBank/DDBJ databases">
        <title>Taxonomic description and genome sequences of Spirosoma HA7 sp. nov., isolated from pollen microhabitat of Corylus avellana.</title>
        <authorList>
            <person name="Ambika Manirajan B."/>
            <person name="Suarez C."/>
            <person name="Ratering S."/>
            <person name="Geissler-Plaum R."/>
            <person name="Cardinale M."/>
            <person name="Sylvia S."/>
        </authorList>
    </citation>
    <scope>NUCLEOTIDE SEQUENCE [LARGE SCALE GENOMIC DNA]</scope>
    <source>
        <strain evidence="8 9">HA7</strain>
    </source>
</reference>
<comment type="similarity">
    <text evidence="1">Belongs to the sigma-70 factor family. ECF subfamily.</text>
</comment>
<dbReference type="InterPro" id="IPR036388">
    <property type="entry name" value="WH-like_DNA-bd_sf"/>
</dbReference>
<evidence type="ECO:0000256" key="5">
    <source>
        <dbReference type="ARBA" id="ARBA00023163"/>
    </source>
</evidence>
<evidence type="ECO:0000259" key="7">
    <source>
        <dbReference type="Pfam" id="PF08281"/>
    </source>
</evidence>
<evidence type="ECO:0000256" key="4">
    <source>
        <dbReference type="ARBA" id="ARBA00023125"/>
    </source>
</evidence>
<dbReference type="NCBIfam" id="TIGR02937">
    <property type="entry name" value="sigma70-ECF"/>
    <property type="match status" value="1"/>
</dbReference>
<keyword evidence="3" id="KW-0731">Sigma factor</keyword>
<dbReference type="Pfam" id="PF08281">
    <property type="entry name" value="Sigma70_r4_2"/>
    <property type="match status" value="1"/>
</dbReference>
<keyword evidence="9" id="KW-1185">Reference proteome</keyword>
<dbReference type="RefSeq" id="WP_100990359.1">
    <property type="nucleotide sequence ID" value="NZ_CP025096.1"/>
</dbReference>
<dbReference type="EMBL" id="CP025096">
    <property type="protein sequence ID" value="AUD04293.1"/>
    <property type="molecule type" value="Genomic_DNA"/>
</dbReference>
<dbReference type="InterPro" id="IPR013324">
    <property type="entry name" value="RNA_pol_sigma_r3/r4-like"/>
</dbReference>
<feature type="domain" description="RNA polymerase sigma factor 70 region 4 type 2" evidence="7">
    <location>
        <begin position="127"/>
        <end position="170"/>
    </location>
</feature>
<dbReference type="PANTHER" id="PTHR43133">
    <property type="entry name" value="RNA POLYMERASE ECF-TYPE SIGMA FACTO"/>
    <property type="match status" value="1"/>
</dbReference>
<dbReference type="GO" id="GO:0016987">
    <property type="term" value="F:sigma factor activity"/>
    <property type="evidence" value="ECO:0007669"/>
    <property type="project" value="UniProtKB-KW"/>
</dbReference>
<evidence type="ECO:0000256" key="2">
    <source>
        <dbReference type="ARBA" id="ARBA00023015"/>
    </source>
</evidence>
<evidence type="ECO:0000256" key="1">
    <source>
        <dbReference type="ARBA" id="ARBA00010641"/>
    </source>
</evidence>
<proteinExistence type="inferred from homology"/>
<dbReference type="Gene3D" id="1.10.1740.10">
    <property type="match status" value="1"/>
</dbReference>
<keyword evidence="2" id="KW-0805">Transcription regulation</keyword>